<reference evidence="1 2" key="1">
    <citation type="submission" date="2018-10" db="EMBL/GenBank/DDBJ databases">
        <title>Isolation from soil.</title>
        <authorList>
            <person name="Hu J."/>
        </authorList>
    </citation>
    <scope>NUCLEOTIDE SEQUENCE [LARGE SCALE GENOMIC DNA]</scope>
    <source>
        <strain evidence="1 2">NEAU-Ht49</strain>
    </source>
</reference>
<evidence type="ECO:0000313" key="2">
    <source>
        <dbReference type="Proteomes" id="UP000282674"/>
    </source>
</evidence>
<proteinExistence type="predicted"/>
<dbReference type="Proteomes" id="UP000282674">
    <property type="component" value="Unassembled WGS sequence"/>
</dbReference>
<keyword evidence="2" id="KW-1185">Reference proteome</keyword>
<sequence length="169" mass="18750">MGAAVTSLIAVAGTLLGSLATYSFQRRISQQTERFALERQLREQQVSVLSEFARAVADYRGGQTDLWHRANESAGSAAHEEARLRSHRLRAVVNQELFRLKILVSDSVLTQAAEGALVSIWTLHDHEDRQSFEEGRLKSSHTIDEYVRLANRYVQATFAVGGPTGRTGP</sequence>
<accession>A0A3M2LZ49</accession>
<comment type="caution">
    <text evidence="1">The sequence shown here is derived from an EMBL/GenBank/DDBJ whole genome shotgun (WGS) entry which is preliminary data.</text>
</comment>
<protein>
    <submittedName>
        <fullName evidence="1">Uncharacterized protein</fullName>
    </submittedName>
</protein>
<organism evidence="1 2">
    <name type="scientific">Actinomadura harenae</name>
    <dbReference type="NCBI Taxonomy" id="2483351"/>
    <lineage>
        <taxon>Bacteria</taxon>
        <taxon>Bacillati</taxon>
        <taxon>Actinomycetota</taxon>
        <taxon>Actinomycetes</taxon>
        <taxon>Streptosporangiales</taxon>
        <taxon>Thermomonosporaceae</taxon>
        <taxon>Actinomadura</taxon>
    </lineage>
</organism>
<evidence type="ECO:0000313" key="1">
    <source>
        <dbReference type="EMBL" id="RMI42567.1"/>
    </source>
</evidence>
<dbReference type="AlphaFoldDB" id="A0A3M2LZ49"/>
<name>A0A3M2LZ49_9ACTN</name>
<dbReference type="EMBL" id="RFFG01000032">
    <property type="protein sequence ID" value="RMI42567.1"/>
    <property type="molecule type" value="Genomic_DNA"/>
</dbReference>
<gene>
    <name evidence="1" type="ORF">EBO15_19200</name>
</gene>